<dbReference type="STRING" id="637679.GCA_001550055_00093"/>
<dbReference type="Pfam" id="PF00194">
    <property type="entry name" value="Carb_anhydrase"/>
    <property type="match status" value="1"/>
</dbReference>
<dbReference type="AlphaFoldDB" id="A0A1G7E7L6"/>
<dbReference type="InterPro" id="IPR023561">
    <property type="entry name" value="Carbonic_anhydrase_a-class"/>
</dbReference>
<dbReference type="InterPro" id="IPR036398">
    <property type="entry name" value="CA_dom_sf"/>
</dbReference>
<name>A0A1G7E7L6_9PROT</name>
<dbReference type="EMBL" id="FNAK01000008">
    <property type="protein sequence ID" value="SDE59480.1"/>
    <property type="molecule type" value="Genomic_DNA"/>
</dbReference>
<organism evidence="9 10">
    <name type="scientific">Kordiimonas lacus</name>
    <dbReference type="NCBI Taxonomy" id="637679"/>
    <lineage>
        <taxon>Bacteria</taxon>
        <taxon>Pseudomonadati</taxon>
        <taxon>Pseudomonadota</taxon>
        <taxon>Alphaproteobacteria</taxon>
        <taxon>Kordiimonadales</taxon>
        <taxon>Kordiimonadaceae</taxon>
        <taxon>Kordiimonas</taxon>
    </lineage>
</organism>
<dbReference type="InterPro" id="IPR001148">
    <property type="entry name" value="CA_dom"/>
</dbReference>
<comment type="similarity">
    <text evidence="1">Belongs to the alpha-carbonic anhydrase family.</text>
</comment>
<proteinExistence type="inferred from homology"/>
<feature type="domain" description="Alpha-carbonic anhydrase" evidence="8">
    <location>
        <begin position="31"/>
        <end position="252"/>
    </location>
</feature>
<evidence type="ECO:0000256" key="1">
    <source>
        <dbReference type="ARBA" id="ARBA00010718"/>
    </source>
</evidence>
<evidence type="ECO:0000313" key="10">
    <source>
        <dbReference type="Proteomes" id="UP000183685"/>
    </source>
</evidence>
<keyword evidence="7" id="KW-0732">Signal</keyword>
<evidence type="ECO:0000256" key="5">
    <source>
        <dbReference type="ARBA" id="ARBA00023239"/>
    </source>
</evidence>
<evidence type="ECO:0000256" key="4">
    <source>
        <dbReference type="ARBA" id="ARBA00022833"/>
    </source>
</evidence>
<gene>
    <name evidence="9" type="ORF">SAMN04488071_3314</name>
</gene>
<evidence type="ECO:0000256" key="2">
    <source>
        <dbReference type="ARBA" id="ARBA00012925"/>
    </source>
</evidence>
<keyword evidence="5" id="KW-0456">Lyase</keyword>
<feature type="signal peptide" evidence="7">
    <location>
        <begin position="1"/>
        <end position="19"/>
    </location>
</feature>
<comment type="catalytic activity">
    <reaction evidence="6">
        <text>hydrogencarbonate + H(+) = CO2 + H2O</text>
        <dbReference type="Rhea" id="RHEA:10748"/>
        <dbReference type="ChEBI" id="CHEBI:15377"/>
        <dbReference type="ChEBI" id="CHEBI:15378"/>
        <dbReference type="ChEBI" id="CHEBI:16526"/>
        <dbReference type="ChEBI" id="CHEBI:17544"/>
        <dbReference type="EC" id="4.2.1.1"/>
    </reaction>
</comment>
<evidence type="ECO:0000256" key="3">
    <source>
        <dbReference type="ARBA" id="ARBA00022723"/>
    </source>
</evidence>
<reference evidence="9 10" key="1">
    <citation type="submission" date="2016-10" db="EMBL/GenBank/DDBJ databases">
        <authorList>
            <person name="de Groot N.N."/>
        </authorList>
    </citation>
    <scope>NUCLEOTIDE SEQUENCE [LARGE SCALE GENOMIC DNA]</scope>
    <source>
        <strain evidence="9 10">CGMCC 1.9109</strain>
    </source>
</reference>
<feature type="chain" id="PRO_5010226991" description="carbonic anhydrase" evidence="7">
    <location>
        <begin position="20"/>
        <end position="252"/>
    </location>
</feature>
<dbReference type="Gene3D" id="3.10.200.10">
    <property type="entry name" value="Alpha carbonic anhydrase"/>
    <property type="match status" value="1"/>
</dbReference>
<dbReference type="Proteomes" id="UP000183685">
    <property type="component" value="Unassembled WGS sequence"/>
</dbReference>
<evidence type="ECO:0000259" key="8">
    <source>
        <dbReference type="PROSITE" id="PS51144"/>
    </source>
</evidence>
<dbReference type="GO" id="GO:0008270">
    <property type="term" value="F:zinc ion binding"/>
    <property type="evidence" value="ECO:0007669"/>
    <property type="project" value="InterPro"/>
</dbReference>
<dbReference type="CDD" id="cd03124">
    <property type="entry name" value="alpha_CA_prokaryotic_like"/>
    <property type="match status" value="1"/>
</dbReference>
<dbReference type="InterPro" id="IPR041891">
    <property type="entry name" value="Alpha_CA_prokaryot-like"/>
</dbReference>
<dbReference type="OrthoDB" id="5327615at2"/>
<protein>
    <recommendedName>
        <fullName evidence="2">carbonic anhydrase</fullName>
        <ecNumber evidence="2">4.2.1.1</ecNumber>
    </recommendedName>
</protein>
<dbReference type="PANTHER" id="PTHR18952:SF265">
    <property type="entry name" value="CARBONIC ANHYDRASE"/>
    <property type="match status" value="1"/>
</dbReference>
<dbReference type="RefSeq" id="WP_068301143.1">
    <property type="nucleotide sequence ID" value="NZ_FNAK01000008.1"/>
</dbReference>
<keyword evidence="3" id="KW-0479">Metal-binding</keyword>
<dbReference type="SUPFAM" id="SSF51069">
    <property type="entry name" value="Carbonic anhydrase"/>
    <property type="match status" value="1"/>
</dbReference>
<dbReference type="PANTHER" id="PTHR18952">
    <property type="entry name" value="CARBONIC ANHYDRASE"/>
    <property type="match status" value="1"/>
</dbReference>
<dbReference type="EC" id="4.2.1.1" evidence="2"/>
<dbReference type="GO" id="GO:0004089">
    <property type="term" value="F:carbonate dehydratase activity"/>
    <property type="evidence" value="ECO:0007669"/>
    <property type="project" value="UniProtKB-EC"/>
</dbReference>
<keyword evidence="4" id="KW-0862">Zinc</keyword>
<keyword evidence="10" id="KW-1185">Reference proteome</keyword>
<evidence type="ECO:0000256" key="7">
    <source>
        <dbReference type="SAM" id="SignalP"/>
    </source>
</evidence>
<dbReference type="PROSITE" id="PS51144">
    <property type="entry name" value="ALPHA_CA_2"/>
    <property type="match status" value="1"/>
</dbReference>
<sequence>MIRKHALAATMAIIGTATAASALQQSMSFGENWSYGGSDGPDAWSTVAPACGAGMQSPIVISGTEPAVMHRLETLYNVTPVATQNAANTVQQNYEQGSLLRVGPKVFILKEFHFHTPAEHRVLEQTFPMEIQFTHQALNGEMAIVSVLVREGRANQAAEELLPNLPIEPGQGINLPNVKINARDFMPQEKDYYRYMGSLSHPPCTPGVNWYVLKTPIEFSADQIKLIQGIVGTNNRPVQPRDNRIILDAQTQ</sequence>
<evidence type="ECO:0000313" key="9">
    <source>
        <dbReference type="EMBL" id="SDE59480.1"/>
    </source>
</evidence>
<dbReference type="SMART" id="SM01057">
    <property type="entry name" value="Carb_anhydrase"/>
    <property type="match status" value="1"/>
</dbReference>
<evidence type="ECO:0000256" key="6">
    <source>
        <dbReference type="ARBA" id="ARBA00048348"/>
    </source>
</evidence>
<accession>A0A1G7E7L6</accession>